<evidence type="ECO:0000256" key="1">
    <source>
        <dbReference type="SAM" id="Phobius"/>
    </source>
</evidence>
<proteinExistence type="predicted"/>
<evidence type="ECO:0000313" key="2">
    <source>
        <dbReference type="EMBL" id="MEZ3165396.1"/>
    </source>
</evidence>
<keyword evidence="1" id="KW-0472">Membrane</keyword>
<comment type="caution">
    <text evidence="2">The sequence shown here is derived from an EMBL/GenBank/DDBJ whole genome shotgun (WGS) entry which is preliminary data.</text>
</comment>
<keyword evidence="1" id="KW-0812">Transmembrane</keyword>
<evidence type="ECO:0000313" key="3">
    <source>
        <dbReference type="Proteomes" id="UP001567572"/>
    </source>
</evidence>
<dbReference type="EMBL" id="JBEDNY010000007">
    <property type="protein sequence ID" value="MEZ3165396.1"/>
    <property type="molecule type" value="Genomic_DNA"/>
</dbReference>
<feature type="transmembrane region" description="Helical" evidence="1">
    <location>
        <begin position="129"/>
        <end position="153"/>
    </location>
</feature>
<dbReference type="Proteomes" id="UP001567572">
    <property type="component" value="Unassembled WGS sequence"/>
</dbReference>
<dbReference type="RefSeq" id="WP_371163419.1">
    <property type="nucleotide sequence ID" value="NZ_JBEDNX010000006.1"/>
</dbReference>
<keyword evidence="3" id="KW-1185">Reference proteome</keyword>
<accession>A0ABD5M557</accession>
<organism evidence="2 3">
    <name type="scientific">Halorubrum miltondacostae</name>
    <dbReference type="NCBI Taxonomy" id="3076378"/>
    <lineage>
        <taxon>Archaea</taxon>
        <taxon>Methanobacteriati</taxon>
        <taxon>Methanobacteriota</taxon>
        <taxon>Stenosarchaea group</taxon>
        <taxon>Halobacteria</taxon>
        <taxon>Halobacteriales</taxon>
        <taxon>Haloferacaceae</taxon>
        <taxon>Halorubrum</taxon>
    </lineage>
</organism>
<sequence length="158" mass="16529">MDRRLLALPGALLLLVLLADPSVLSWEGTFRAGRGLEQHATVNATALPARCTDVAVALADGRNVSIRGYRVVAGSLDLLVERTSVSGEWALGDANCADRLTGVSDLRVDGDSYRVLGGYSSERLDRAPLFGLAKLGSGLVGVALLAVGIFATVHRGSE</sequence>
<name>A0ABD5M557_9EURY</name>
<protein>
    <submittedName>
        <fullName evidence="2">Uncharacterized protein</fullName>
    </submittedName>
</protein>
<reference evidence="2 3" key="1">
    <citation type="submission" date="2024-06" db="EMBL/GenBank/DDBJ databases">
        <title>Halorubrum miltondacostae sp. nov., a potential PHA producer isolated from an inland solar saltern in Rio Maior, Portugal.</title>
        <authorList>
            <person name="Albuquerque L."/>
            <person name="Viver T."/>
            <person name="Barroso C."/>
            <person name="Claudino R."/>
            <person name="Galvan M."/>
            <person name="Simoes G."/>
            <person name="Lobo Da Cunha A."/>
            <person name="Egas C."/>
        </authorList>
    </citation>
    <scope>NUCLEOTIDE SEQUENCE [LARGE SCALE GENOMIC DNA]</scope>
    <source>
        <strain evidence="2 3">RMP-11</strain>
    </source>
</reference>
<gene>
    <name evidence="2" type="ORF">ABNG04_16275</name>
</gene>
<dbReference type="AlphaFoldDB" id="A0ABD5M557"/>
<keyword evidence="1" id="KW-1133">Transmembrane helix</keyword>